<feature type="non-terminal residue" evidence="1">
    <location>
        <position position="28"/>
    </location>
</feature>
<feature type="non-terminal residue" evidence="1">
    <location>
        <position position="1"/>
    </location>
</feature>
<evidence type="ECO:0000313" key="1">
    <source>
        <dbReference type="EMBL" id="SVC45349.1"/>
    </source>
</evidence>
<dbReference type="AlphaFoldDB" id="A0A382M8Y6"/>
<sequence>VYYKVLASRRGNRIDEPAKEAVAIEIID</sequence>
<dbReference type="EMBL" id="UINC01092069">
    <property type="protein sequence ID" value="SVC45349.1"/>
    <property type="molecule type" value="Genomic_DNA"/>
</dbReference>
<reference evidence="1" key="1">
    <citation type="submission" date="2018-05" db="EMBL/GenBank/DDBJ databases">
        <authorList>
            <person name="Lanie J.A."/>
            <person name="Ng W.-L."/>
            <person name="Kazmierczak K.M."/>
            <person name="Andrzejewski T.M."/>
            <person name="Davidsen T.M."/>
            <person name="Wayne K.J."/>
            <person name="Tettelin H."/>
            <person name="Glass J.I."/>
            <person name="Rusch D."/>
            <person name="Podicherti R."/>
            <person name="Tsui H.-C.T."/>
            <person name="Winkler M.E."/>
        </authorList>
    </citation>
    <scope>NUCLEOTIDE SEQUENCE</scope>
</reference>
<proteinExistence type="predicted"/>
<protein>
    <submittedName>
        <fullName evidence="1">Uncharacterized protein</fullName>
    </submittedName>
</protein>
<accession>A0A382M8Y6</accession>
<organism evidence="1">
    <name type="scientific">marine metagenome</name>
    <dbReference type="NCBI Taxonomy" id="408172"/>
    <lineage>
        <taxon>unclassified sequences</taxon>
        <taxon>metagenomes</taxon>
        <taxon>ecological metagenomes</taxon>
    </lineage>
</organism>
<name>A0A382M8Y6_9ZZZZ</name>
<gene>
    <name evidence="1" type="ORF">METZ01_LOCUS298203</name>
</gene>